<organism evidence="3 4">
    <name type="scientific">Ricinus communis</name>
    <name type="common">Castor bean</name>
    <dbReference type="NCBI Taxonomy" id="3988"/>
    <lineage>
        <taxon>Eukaryota</taxon>
        <taxon>Viridiplantae</taxon>
        <taxon>Streptophyta</taxon>
        <taxon>Embryophyta</taxon>
        <taxon>Tracheophyta</taxon>
        <taxon>Spermatophyta</taxon>
        <taxon>Magnoliopsida</taxon>
        <taxon>eudicotyledons</taxon>
        <taxon>Gunneridae</taxon>
        <taxon>Pentapetalae</taxon>
        <taxon>rosids</taxon>
        <taxon>fabids</taxon>
        <taxon>Malpighiales</taxon>
        <taxon>Euphorbiaceae</taxon>
        <taxon>Acalyphoideae</taxon>
        <taxon>Acalypheae</taxon>
        <taxon>Ricinus</taxon>
    </lineage>
</organism>
<feature type="compositionally biased region" description="Basic and acidic residues" evidence="1">
    <location>
        <begin position="156"/>
        <end position="168"/>
    </location>
</feature>
<evidence type="ECO:0000313" key="4">
    <source>
        <dbReference type="Proteomes" id="UP000008311"/>
    </source>
</evidence>
<evidence type="ECO:0000313" key="3">
    <source>
        <dbReference type="EMBL" id="EEF39497.1"/>
    </source>
</evidence>
<keyword evidence="2" id="KW-0812">Transmembrane</keyword>
<accession>B9SA78</accession>
<feature type="compositionally biased region" description="Basic and acidic residues" evidence="1">
    <location>
        <begin position="197"/>
        <end position="208"/>
    </location>
</feature>
<feature type="transmembrane region" description="Helical" evidence="2">
    <location>
        <begin position="31"/>
        <end position="49"/>
    </location>
</feature>
<feature type="region of interest" description="Disordered" evidence="1">
    <location>
        <begin position="137"/>
        <end position="208"/>
    </location>
</feature>
<reference evidence="4" key="1">
    <citation type="journal article" date="2010" name="Nat. Biotechnol.">
        <title>Draft genome sequence of the oilseed species Ricinus communis.</title>
        <authorList>
            <person name="Chan A.P."/>
            <person name="Crabtree J."/>
            <person name="Zhao Q."/>
            <person name="Lorenzi H."/>
            <person name="Orvis J."/>
            <person name="Puiu D."/>
            <person name="Melake-Berhan A."/>
            <person name="Jones K.M."/>
            <person name="Redman J."/>
            <person name="Chen G."/>
            <person name="Cahoon E.B."/>
            <person name="Gedil M."/>
            <person name="Stanke M."/>
            <person name="Haas B.J."/>
            <person name="Wortman J.R."/>
            <person name="Fraser-Liggett C.M."/>
            <person name="Ravel J."/>
            <person name="Rabinowicz P.D."/>
        </authorList>
    </citation>
    <scope>NUCLEOTIDE SEQUENCE [LARGE SCALE GENOMIC DNA]</scope>
    <source>
        <strain evidence="4">cv. Hale</strain>
    </source>
</reference>
<evidence type="ECO:0000256" key="2">
    <source>
        <dbReference type="SAM" id="Phobius"/>
    </source>
</evidence>
<keyword evidence="4" id="KW-1185">Reference proteome</keyword>
<dbReference type="InParanoid" id="B9SA78"/>
<dbReference type="PANTHER" id="PTHR34947:SF4">
    <property type="entry name" value="TRANSMEMBRANE PROTEIN"/>
    <property type="match status" value="1"/>
</dbReference>
<keyword evidence="2" id="KW-0472">Membrane</keyword>
<dbReference type="Proteomes" id="UP000008311">
    <property type="component" value="Unassembled WGS sequence"/>
</dbReference>
<dbReference type="PANTHER" id="PTHR34947">
    <property type="entry name" value="TRANSMEMBRANE PROTEIN"/>
    <property type="match status" value="1"/>
</dbReference>
<dbReference type="AlphaFoldDB" id="B9SA78"/>
<dbReference type="OrthoDB" id="1303733at2759"/>
<name>B9SA78_RICCO</name>
<sequence>MDQPENCKQQVQGLVILQSDNKYFVLKKTPLFLVTVSLFSLFLCFYSGFSILPNSFYVYFNTCLFSFLTRTLERKYMFLICNGILAFLAKTSVSSSSSPSGSDDFHNISPAKPTVVDDTVSKEVVALVAIVDEEETEKVAELAPATEEEEEEEEEKGEKEQEAKKGESEDMVAEDEGNGQEREVLEKQDEEDGQGEGEGKDELTNTEELNRRIEEFIRKMKEEIRIEAQQQLIAV</sequence>
<dbReference type="eggNOG" id="ENOG502S37Y">
    <property type="taxonomic scope" value="Eukaryota"/>
</dbReference>
<keyword evidence="2" id="KW-1133">Transmembrane helix</keyword>
<gene>
    <name evidence="3" type="ORF">RCOM_0863250</name>
</gene>
<dbReference type="EMBL" id="EQ973901">
    <property type="protein sequence ID" value="EEF39497.1"/>
    <property type="molecule type" value="Genomic_DNA"/>
</dbReference>
<evidence type="ECO:0000256" key="1">
    <source>
        <dbReference type="SAM" id="MobiDB-lite"/>
    </source>
</evidence>
<feature type="compositionally biased region" description="Acidic residues" evidence="1">
    <location>
        <begin position="146"/>
        <end position="155"/>
    </location>
</feature>
<dbReference type="KEGG" id="rcu:8282845"/>
<feature type="compositionally biased region" description="Acidic residues" evidence="1">
    <location>
        <begin position="169"/>
        <end position="178"/>
    </location>
</feature>
<protein>
    <submittedName>
        <fullName evidence="3">Uncharacterized protein</fullName>
    </submittedName>
</protein>
<proteinExistence type="predicted"/>